<proteinExistence type="predicted"/>
<reference evidence="1" key="3">
    <citation type="submission" date="2025-09" db="UniProtKB">
        <authorList>
            <consortium name="Ensembl"/>
        </authorList>
    </citation>
    <scope>IDENTIFICATION</scope>
</reference>
<name>A0A7N9CAR7_MACFA</name>
<dbReference type="Proteomes" id="UP000233100">
    <property type="component" value="Chromosome 13"/>
</dbReference>
<dbReference type="Ensembl" id="ENSMFAT00000091011.1">
    <property type="protein sequence ID" value="ENSMFAP00000047485.1"/>
    <property type="gene ID" value="ENSMFAG00000053960.1"/>
</dbReference>
<keyword evidence="2" id="KW-1185">Reference proteome</keyword>
<dbReference type="PANTHER" id="PTHR12138">
    <property type="entry name" value="PRIMATE-EXPANDED PROTEIN FAMILY"/>
    <property type="match status" value="1"/>
</dbReference>
<dbReference type="PANTHER" id="PTHR12138:SF162">
    <property type="entry name" value="CHROMOSOME UNDETERMINED SCAFFOLD_275, WHOLE GENOME SHOTGUN SEQUENCE"/>
    <property type="match status" value="1"/>
</dbReference>
<dbReference type="AlphaFoldDB" id="A0A7N9CAR7"/>
<sequence length="222" mass="24836">MSNLTSIKPQNCCRVVYAWPFFEEQCHSCHWVFQEVWTQIMNNCPRITLLSPAWFKTWKILEVNFIIQELSGKRHTLPPPPQHTHIVHARERDCMICNGPEVEGRKGNYNDLLFLRQSLALSPRLECSGVISAHCNLCLPGSSDSPASGSQVGGTTGVHHHTQLIFVFLVETRFCHVGQAGLELLISGDLPASASQSAGITDVSHYTQPTMIFWLSPTKGRQ</sequence>
<evidence type="ECO:0000313" key="2">
    <source>
        <dbReference type="Proteomes" id="UP000233100"/>
    </source>
</evidence>
<reference evidence="1 2" key="1">
    <citation type="submission" date="2013-03" db="EMBL/GenBank/DDBJ databases">
        <authorList>
            <person name="Warren W."/>
            <person name="Wilson R.K."/>
        </authorList>
    </citation>
    <scope>NUCLEOTIDE SEQUENCE</scope>
</reference>
<protein>
    <submittedName>
        <fullName evidence="1">Uncharacterized protein</fullName>
    </submittedName>
</protein>
<dbReference type="GeneTree" id="ENSGT01150000286943"/>
<evidence type="ECO:0000313" key="1">
    <source>
        <dbReference type="Ensembl" id="ENSMFAP00000047485.1"/>
    </source>
</evidence>
<reference evidence="1" key="2">
    <citation type="submission" date="2025-08" db="UniProtKB">
        <authorList>
            <consortium name="Ensembl"/>
        </authorList>
    </citation>
    <scope>IDENTIFICATION</scope>
</reference>
<dbReference type="PRINTS" id="PR02045">
    <property type="entry name" value="F138DOMAIN"/>
</dbReference>
<organism evidence="1 2">
    <name type="scientific">Macaca fascicularis</name>
    <name type="common">Crab-eating macaque</name>
    <name type="synonym">Cynomolgus monkey</name>
    <dbReference type="NCBI Taxonomy" id="9541"/>
    <lineage>
        <taxon>Eukaryota</taxon>
        <taxon>Metazoa</taxon>
        <taxon>Chordata</taxon>
        <taxon>Craniata</taxon>
        <taxon>Vertebrata</taxon>
        <taxon>Euteleostomi</taxon>
        <taxon>Mammalia</taxon>
        <taxon>Eutheria</taxon>
        <taxon>Euarchontoglires</taxon>
        <taxon>Primates</taxon>
        <taxon>Haplorrhini</taxon>
        <taxon>Catarrhini</taxon>
        <taxon>Cercopithecidae</taxon>
        <taxon>Cercopithecinae</taxon>
        <taxon>Macaca</taxon>
    </lineage>
</organism>
<accession>A0A7N9CAR7</accession>